<reference evidence="3 4" key="1">
    <citation type="journal article" date="2022" name="G3 (Bethesda)">
        <title>Enemy or ally: a genomic approach to elucidate the lifestyle of Phyllosticta citrichinaensis.</title>
        <authorList>
            <person name="Buijs V.A."/>
            <person name="Groenewald J.Z."/>
            <person name="Haridas S."/>
            <person name="LaButti K.M."/>
            <person name="Lipzen A."/>
            <person name="Martin F.M."/>
            <person name="Barry K."/>
            <person name="Grigoriev I.V."/>
            <person name="Crous P.W."/>
            <person name="Seidl M.F."/>
        </authorList>
    </citation>
    <scope>NUCLEOTIDE SEQUENCE [LARGE SCALE GENOMIC DNA]</scope>
    <source>
        <strain evidence="3 4">CBS 129764</strain>
    </source>
</reference>
<dbReference type="SUPFAM" id="SSF54695">
    <property type="entry name" value="POZ domain"/>
    <property type="match status" value="1"/>
</dbReference>
<sequence length="139" mass="15149">MEARKHSLQDNLMEDKEACAPLASGAGDLSSHQRAISSPTFASPPNNRRRHRLSNITSPEGNHGLRSSISGLLDSGLYTDATIECGGKTFHVHKAVICSQSDYFARAFNEHTGFKEANTSTVVLQEIHPSTVQEIIECL</sequence>
<dbReference type="InterPro" id="IPR011333">
    <property type="entry name" value="SKP1/BTB/POZ_sf"/>
</dbReference>
<evidence type="ECO:0000313" key="3">
    <source>
        <dbReference type="EMBL" id="KAK8176899.1"/>
    </source>
</evidence>
<protein>
    <recommendedName>
        <fullName evidence="2">BTB domain-containing protein</fullName>
    </recommendedName>
</protein>
<evidence type="ECO:0000256" key="1">
    <source>
        <dbReference type="SAM" id="MobiDB-lite"/>
    </source>
</evidence>
<dbReference type="EMBL" id="JBBWUH010000001">
    <property type="protein sequence ID" value="KAK8176899.1"/>
    <property type="molecule type" value="Genomic_DNA"/>
</dbReference>
<dbReference type="CDD" id="cd18186">
    <property type="entry name" value="BTB_POZ_ZBTB_KLHL-like"/>
    <property type="match status" value="1"/>
</dbReference>
<dbReference type="Gene3D" id="3.30.710.10">
    <property type="entry name" value="Potassium Channel Kv1.1, Chain A"/>
    <property type="match status" value="1"/>
</dbReference>
<keyword evidence="4" id="KW-1185">Reference proteome</keyword>
<evidence type="ECO:0000313" key="4">
    <source>
        <dbReference type="Proteomes" id="UP001456524"/>
    </source>
</evidence>
<dbReference type="PROSITE" id="PS50097">
    <property type="entry name" value="BTB"/>
    <property type="match status" value="1"/>
</dbReference>
<dbReference type="PANTHER" id="PTHR24413">
    <property type="entry name" value="SPECKLE-TYPE POZ PROTEIN"/>
    <property type="match status" value="1"/>
</dbReference>
<dbReference type="InterPro" id="IPR000210">
    <property type="entry name" value="BTB/POZ_dom"/>
</dbReference>
<organism evidence="3 4">
    <name type="scientific">Phyllosticta citrichinensis</name>
    <dbReference type="NCBI Taxonomy" id="1130410"/>
    <lineage>
        <taxon>Eukaryota</taxon>
        <taxon>Fungi</taxon>
        <taxon>Dikarya</taxon>
        <taxon>Ascomycota</taxon>
        <taxon>Pezizomycotina</taxon>
        <taxon>Dothideomycetes</taxon>
        <taxon>Dothideomycetes incertae sedis</taxon>
        <taxon>Botryosphaeriales</taxon>
        <taxon>Phyllostictaceae</taxon>
        <taxon>Phyllosticta</taxon>
    </lineage>
</organism>
<proteinExistence type="predicted"/>
<gene>
    <name evidence="3" type="ORF">IWX90DRAFT_481955</name>
</gene>
<feature type="compositionally biased region" description="Polar residues" evidence="1">
    <location>
        <begin position="54"/>
        <end position="67"/>
    </location>
</feature>
<feature type="region of interest" description="Disordered" evidence="1">
    <location>
        <begin position="23"/>
        <end position="67"/>
    </location>
</feature>
<evidence type="ECO:0000259" key="2">
    <source>
        <dbReference type="PROSITE" id="PS50097"/>
    </source>
</evidence>
<accession>A0ABR1Y584</accession>
<dbReference type="Proteomes" id="UP001456524">
    <property type="component" value="Unassembled WGS sequence"/>
</dbReference>
<name>A0ABR1Y584_9PEZI</name>
<feature type="domain" description="BTB" evidence="2">
    <location>
        <begin position="79"/>
        <end position="139"/>
    </location>
</feature>
<dbReference type="Pfam" id="PF00651">
    <property type="entry name" value="BTB"/>
    <property type="match status" value="1"/>
</dbReference>
<feature type="compositionally biased region" description="Polar residues" evidence="1">
    <location>
        <begin position="30"/>
        <end position="46"/>
    </location>
</feature>
<comment type="caution">
    <text evidence="3">The sequence shown here is derived from an EMBL/GenBank/DDBJ whole genome shotgun (WGS) entry which is preliminary data.</text>
</comment>